<evidence type="ECO:0000256" key="1">
    <source>
        <dbReference type="ARBA" id="ARBA00005350"/>
    </source>
</evidence>
<comment type="similarity">
    <text evidence="1 2">Belongs to the phospholipid scramblase family.</text>
</comment>
<evidence type="ECO:0000256" key="2">
    <source>
        <dbReference type="RuleBase" id="RU363116"/>
    </source>
</evidence>
<dbReference type="EMBL" id="CAXITT010000501">
    <property type="protein sequence ID" value="CAL1542672.1"/>
    <property type="molecule type" value="Genomic_DNA"/>
</dbReference>
<dbReference type="PANTHER" id="PTHR23248">
    <property type="entry name" value="PHOSPHOLIPID SCRAMBLASE-RELATED"/>
    <property type="match status" value="1"/>
</dbReference>
<protein>
    <recommendedName>
        <fullName evidence="2">Phospholipid scramblase</fullName>
    </recommendedName>
</protein>
<comment type="cofactor">
    <cofactor evidence="2">
        <name>Ca(2+)</name>
        <dbReference type="ChEBI" id="CHEBI:29108"/>
    </cofactor>
</comment>
<proteinExistence type="inferred from homology"/>
<keyword evidence="2" id="KW-0564">Palmitate</keyword>
<keyword evidence="2" id="KW-0449">Lipoprotein</keyword>
<dbReference type="GO" id="GO:0017128">
    <property type="term" value="F:phospholipid scramblase activity"/>
    <property type="evidence" value="ECO:0007669"/>
    <property type="project" value="InterPro"/>
</dbReference>
<organism evidence="3 4">
    <name type="scientific">Lymnaea stagnalis</name>
    <name type="common">Great pond snail</name>
    <name type="synonym">Helix stagnalis</name>
    <dbReference type="NCBI Taxonomy" id="6523"/>
    <lineage>
        <taxon>Eukaryota</taxon>
        <taxon>Metazoa</taxon>
        <taxon>Spiralia</taxon>
        <taxon>Lophotrochozoa</taxon>
        <taxon>Mollusca</taxon>
        <taxon>Gastropoda</taxon>
        <taxon>Heterobranchia</taxon>
        <taxon>Euthyneura</taxon>
        <taxon>Panpulmonata</taxon>
        <taxon>Hygrophila</taxon>
        <taxon>Lymnaeoidea</taxon>
        <taxon>Lymnaeidae</taxon>
        <taxon>Lymnaea</taxon>
    </lineage>
</organism>
<name>A0AAV2ICT7_LYMST</name>
<dbReference type="SUPFAM" id="SSF54518">
    <property type="entry name" value="Tubby C-terminal domain-like"/>
    <property type="match status" value="1"/>
</dbReference>
<dbReference type="Pfam" id="PF03803">
    <property type="entry name" value="Scramblase"/>
    <property type="match status" value="1"/>
</dbReference>
<comment type="caution">
    <text evidence="3">The sequence shown here is derived from an EMBL/GenBank/DDBJ whole genome shotgun (WGS) entry which is preliminary data.</text>
</comment>
<keyword evidence="4" id="KW-1185">Reference proteome</keyword>
<keyword evidence="2" id="KW-0106">Calcium</keyword>
<accession>A0AAV2ICT7</accession>
<comment type="function">
    <text evidence="2">May mediate accelerated ATP-independent bidirectional transbilayer migration of phospholipids upon binding calcium ions that results in a loss of phospholipid asymmetry in the plasma membrane.</text>
</comment>
<dbReference type="Proteomes" id="UP001497497">
    <property type="component" value="Unassembled WGS sequence"/>
</dbReference>
<evidence type="ECO:0000313" key="4">
    <source>
        <dbReference type="Proteomes" id="UP001497497"/>
    </source>
</evidence>
<dbReference type="PANTHER" id="PTHR23248:SF63">
    <property type="entry name" value="PHOSPHOLIPID SCRAMBLASE"/>
    <property type="match status" value="1"/>
</dbReference>
<dbReference type="InterPro" id="IPR025659">
    <property type="entry name" value="Tubby-like_C"/>
</dbReference>
<sequence length="247" mass="27991">MGKKAVTEQPNGDQVLLMPLPVGISNCPPGLEYIAAVDQLIFKQEVSIFEALTGFEVKNKYRVFNSLNQQAYWVLEESDTCNRIWAGPQRGFVFHVTDNNQQDVMTIERPFLNCKGCCWCADGCCKYPIYVKDKAGRKLGMIRMMNSCCKLHFGVYDENEVMLYEIWSPCCPCNCGGDIDFPIRSVKDNEVVGNVAKTWSGTLKEFLTDADTYCLTFPMNLDVAHKALMFACVFQIDFAVFETQKNQ</sequence>
<dbReference type="AlphaFoldDB" id="A0AAV2ICT7"/>
<gene>
    <name evidence="3" type="ORF">GSLYS_00016206001</name>
</gene>
<evidence type="ECO:0000313" key="3">
    <source>
        <dbReference type="EMBL" id="CAL1542672.1"/>
    </source>
</evidence>
<dbReference type="InterPro" id="IPR005552">
    <property type="entry name" value="Scramblase"/>
</dbReference>
<dbReference type="GO" id="GO:0005886">
    <property type="term" value="C:plasma membrane"/>
    <property type="evidence" value="ECO:0007669"/>
    <property type="project" value="TreeGrafter"/>
</dbReference>
<reference evidence="3 4" key="1">
    <citation type="submission" date="2024-04" db="EMBL/GenBank/DDBJ databases">
        <authorList>
            <consortium name="Genoscope - CEA"/>
            <person name="William W."/>
        </authorList>
    </citation>
    <scope>NUCLEOTIDE SEQUENCE [LARGE SCALE GENOMIC DNA]</scope>
</reference>